<evidence type="ECO:0000313" key="2">
    <source>
        <dbReference type="Proteomes" id="UP000622860"/>
    </source>
</evidence>
<reference evidence="1" key="1">
    <citation type="journal article" date="2014" name="Int. J. Syst. Evol. Microbiol.">
        <title>Complete genome sequence of Corynebacterium casei LMG S-19264T (=DSM 44701T), isolated from a smear-ripened cheese.</title>
        <authorList>
            <consortium name="US DOE Joint Genome Institute (JGI-PGF)"/>
            <person name="Walter F."/>
            <person name="Albersmeier A."/>
            <person name="Kalinowski J."/>
            <person name="Ruckert C."/>
        </authorList>
    </citation>
    <scope>NUCLEOTIDE SEQUENCE</scope>
    <source>
        <strain evidence="1">CGMCC 1.12754</strain>
    </source>
</reference>
<accession>A0A917M8M5</accession>
<keyword evidence="2" id="KW-1185">Reference proteome</keyword>
<comment type="caution">
    <text evidence="1">The sequence shown here is derived from an EMBL/GenBank/DDBJ whole genome shotgun (WGS) entry which is preliminary data.</text>
</comment>
<sequence length="45" mass="5320">MAYSVYNFTAPQILYIPKQFEITGITIEMLNNYRLIKRLINHCNA</sequence>
<organism evidence="1 2">
    <name type="scientific">Virgibacillus oceani</name>
    <dbReference type="NCBI Taxonomy" id="1479511"/>
    <lineage>
        <taxon>Bacteria</taxon>
        <taxon>Bacillati</taxon>
        <taxon>Bacillota</taxon>
        <taxon>Bacilli</taxon>
        <taxon>Bacillales</taxon>
        <taxon>Bacillaceae</taxon>
        <taxon>Virgibacillus</taxon>
    </lineage>
</organism>
<dbReference type="Proteomes" id="UP000622860">
    <property type="component" value="Unassembled WGS sequence"/>
</dbReference>
<proteinExistence type="predicted"/>
<dbReference type="AlphaFoldDB" id="A0A917M8M5"/>
<gene>
    <name evidence="1" type="ORF">GCM10011398_35040</name>
</gene>
<dbReference type="EMBL" id="BMFR01000022">
    <property type="protein sequence ID" value="GGG86235.1"/>
    <property type="molecule type" value="Genomic_DNA"/>
</dbReference>
<reference evidence="1" key="2">
    <citation type="submission" date="2020-09" db="EMBL/GenBank/DDBJ databases">
        <authorList>
            <person name="Sun Q."/>
            <person name="Zhou Y."/>
        </authorList>
    </citation>
    <scope>NUCLEOTIDE SEQUENCE</scope>
    <source>
        <strain evidence="1">CGMCC 1.12754</strain>
    </source>
</reference>
<name>A0A917M8M5_9BACI</name>
<evidence type="ECO:0000313" key="1">
    <source>
        <dbReference type="EMBL" id="GGG86235.1"/>
    </source>
</evidence>
<protein>
    <submittedName>
        <fullName evidence="1">Uncharacterized protein</fullName>
    </submittedName>
</protein>